<dbReference type="SUPFAM" id="SSF142913">
    <property type="entry name" value="YktB/PF0168-like"/>
    <property type="match status" value="1"/>
</dbReference>
<organism evidence="2 3">
    <name type="scientific">Enterococcus diestrammenae</name>
    <dbReference type="NCBI Taxonomy" id="1155073"/>
    <lineage>
        <taxon>Bacteria</taxon>
        <taxon>Bacillati</taxon>
        <taxon>Bacillota</taxon>
        <taxon>Bacilli</taxon>
        <taxon>Lactobacillales</taxon>
        <taxon>Enterococcaceae</taxon>
        <taxon>Enterococcus</taxon>
    </lineage>
</organism>
<dbReference type="InterPro" id="IPR053707">
    <property type="entry name" value="UPF0637_domain_sf"/>
</dbReference>
<gene>
    <name evidence="2" type="ORF">BAU18_002911</name>
</gene>
<dbReference type="PIRSF" id="PIRSF021332">
    <property type="entry name" value="DUF1054"/>
    <property type="match status" value="1"/>
</dbReference>
<dbReference type="Proteomes" id="UP001429357">
    <property type="component" value="Unassembled WGS sequence"/>
</dbReference>
<reference evidence="2 3" key="2">
    <citation type="submission" date="2024-02" db="EMBL/GenBank/DDBJ databases">
        <title>The Genome Sequence of Enterococcus diestrammenae JM9A.</title>
        <authorList>
            <person name="Earl A."/>
            <person name="Manson A."/>
            <person name="Gilmore M."/>
            <person name="Sanders J."/>
            <person name="Shea T."/>
            <person name="Howe W."/>
            <person name="Livny J."/>
            <person name="Cuomo C."/>
            <person name="Neafsey D."/>
            <person name="Birren B."/>
        </authorList>
    </citation>
    <scope>NUCLEOTIDE SEQUENCE [LARGE SCALE GENOMIC DNA]</scope>
    <source>
        <strain evidence="2 3">JM9A</strain>
    </source>
</reference>
<dbReference type="Pfam" id="PF06335">
    <property type="entry name" value="DUF1054"/>
    <property type="match status" value="1"/>
</dbReference>
<comment type="caution">
    <text evidence="2">The sequence shown here is derived from an EMBL/GenBank/DDBJ whole genome shotgun (WGS) entry which is preliminary data.</text>
</comment>
<dbReference type="EMBL" id="MAEI02000001">
    <property type="protein sequence ID" value="MEO1783291.1"/>
    <property type="molecule type" value="Genomic_DNA"/>
</dbReference>
<accession>A0ABV0F9L1</accession>
<name>A0ABV0F9L1_9ENTE</name>
<evidence type="ECO:0000256" key="1">
    <source>
        <dbReference type="HAMAP-Rule" id="MF_01851"/>
    </source>
</evidence>
<protein>
    <recommendedName>
        <fullName evidence="1">UPF0637 protein BAU18_002911</fullName>
    </recommendedName>
</protein>
<dbReference type="InterPro" id="IPR009403">
    <property type="entry name" value="UPF0637"/>
</dbReference>
<keyword evidence="3" id="KW-1185">Reference proteome</keyword>
<evidence type="ECO:0000313" key="2">
    <source>
        <dbReference type="EMBL" id="MEO1783291.1"/>
    </source>
</evidence>
<dbReference type="Gene3D" id="3.30.930.20">
    <property type="entry name" value="Protein of unknown function DUF1054"/>
    <property type="match status" value="1"/>
</dbReference>
<dbReference type="HAMAP" id="MF_01851">
    <property type="entry name" value="UPF0637"/>
    <property type="match status" value="1"/>
</dbReference>
<sequence length="200" mass="23307">MFTEKSFEVFNVSGLEERMTAIREVIQSDFQEIGTTLVADLQQALDRPFYLHIAQHRRRTVHPPENTWAAVGEGKRGYKMAPHFQVGIWPEYVFMWLSMIDQPKGQKEFATKLLQNMSLLEQLPADFVISKDHTQPDYFPLTEAKPALERLAKVKKSEFQIGRIIQRDSDIWLNPKTAAHFMKETYRQLLPIYALLQPND</sequence>
<comment type="similarity">
    <text evidence="1">Belongs to the UPF0637 family.</text>
</comment>
<proteinExistence type="inferred from homology"/>
<reference evidence="3" key="1">
    <citation type="submission" date="2016-06" db="EMBL/GenBank/DDBJ databases">
        <title>Four novel species of enterococci isolated from chicken manure.</title>
        <authorList>
            <person name="Van Tyne D."/>
        </authorList>
    </citation>
    <scope>NUCLEOTIDE SEQUENCE [LARGE SCALE GENOMIC DNA]</scope>
    <source>
        <strain evidence="3">JM9A</strain>
    </source>
</reference>
<dbReference type="RefSeq" id="WP_161868785.1">
    <property type="nucleotide sequence ID" value="NZ_MAEI02000001.1"/>
</dbReference>
<evidence type="ECO:0000313" key="3">
    <source>
        <dbReference type="Proteomes" id="UP001429357"/>
    </source>
</evidence>